<dbReference type="Proteomes" id="UP001206126">
    <property type="component" value="Unassembled WGS sequence"/>
</dbReference>
<dbReference type="Pfam" id="PF03886">
    <property type="entry name" value="ABC_trans_aux"/>
    <property type="match status" value="1"/>
</dbReference>
<evidence type="ECO:0000313" key="3">
    <source>
        <dbReference type="EMBL" id="MCS0810503.1"/>
    </source>
</evidence>
<name>A0ABT2DH84_9BURK</name>
<gene>
    <name evidence="3" type="ORF">NX774_21495</name>
</gene>
<dbReference type="SUPFAM" id="SSF159594">
    <property type="entry name" value="XCC0632-like"/>
    <property type="match status" value="1"/>
</dbReference>
<feature type="chain" id="PRO_5046979302" evidence="1">
    <location>
        <begin position="25"/>
        <end position="202"/>
    </location>
</feature>
<dbReference type="EMBL" id="JANUHB010000006">
    <property type="protein sequence ID" value="MCS0810503.1"/>
    <property type="molecule type" value="Genomic_DNA"/>
</dbReference>
<evidence type="ECO:0000256" key="1">
    <source>
        <dbReference type="SAM" id="SignalP"/>
    </source>
</evidence>
<accession>A0ABT2DH84</accession>
<feature type="signal peptide" evidence="1">
    <location>
        <begin position="1"/>
        <end position="24"/>
    </location>
</feature>
<dbReference type="RefSeq" id="WP_258824325.1">
    <property type="nucleotide sequence ID" value="NZ_JANUHB010000006.1"/>
</dbReference>
<reference evidence="3 4" key="1">
    <citation type="submission" date="2022-08" db="EMBL/GenBank/DDBJ databases">
        <title>Reclassification of Massilia species as members of the genera Telluria, Duganella, Pseudoduganella, Mokoshia gen. nov. and Zemynaea gen. nov. using orthogonal and non-orthogonal genome-based approaches.</title>
        <authorList>
            <person name="Bowman J.P."/>
        </authorList>
    </citation>
    <scope>NUCLEOTIDE SEQUENCE [LARGE SCALE GENOMIC DNA]</scope>
    <source>
        <strain evidence="3 4">JCM 31605</strain>
    </source>
</reference>
<sequence length="202" mass="21552">MNRILPRLLIASIALLLAACASHKSESTTLFDLGPAAPRSATIDAPMSAVVVSEATGSAALESERMFYRLNYADAMQARAYANSRWSTNPLEMVTQRVKTRLAQTGVKVLQPTDSPTGVPILRVEVADFTHAFDSASQSRGQVIVRASLFRDHVLLDQQTFSRSTPAPSANASGGANALAASTDAVADDIAAWLARVNHTTR</sequence>
<evidence type="ECO:0000313" key="4">
    <source>
        <dbReference type="Proteomes" id="UP001206126"/>
    </source>
</evidence>
<dbReference type="InterPro" id="IPR005586">
    <property type="entry name" value="ABC_trans_aux"/>
</dbReference>
<organism evidence="3 4">
    <name type="scientific">Massilia agilis</name>
    <dbReference type="NCBI Taxonomy" id="1811226"/>
    <lineage>
        <taxon>Bacteria</taxon>
        <taxon>Pseudomonadati</taxon>
        <taxon>Pseudomonadota</taxon>
        <taxon>Betaproteobacteria</taxon>
        <taxon>Burkholderiales</taxon>
        <taxon>Oxalobacteraceae</taxon>
        <taxon>Telluria group</taxon>
        <taxon>Massilia</taxon>
    </lineage>
</organism>
<keyword evidence="1" id="KW-0732">Signal</keyword>
<proteinExistence type="predicted"/>
<dbReference type="PROSITE" id="PS51257">
    <property type="entry name" value="PROKAR_LIPOPROTEIN"/>
    <property type="match status" value="1"/>
</dbReference>
<keyword evidence="4" id="KW-1185">Reference proteome</keyword>
<feature type="domain" description="ABC-type transport auxiliary lipoprotein component" evidence="2">
    <location>
        <begin position="32"/>
        <end position="191"/>
    </location>
</feature>
<comment type="caution">
    <text evidence="3">The sequence shown here is derived from an EMBL/GenBank/DDBJ whole genome shotgun (WGS) entry which is preliminary data.</text>
</comment>
<dbReference type="Gene3D" id="3.40.50.10610">
    <property type="entry name" value="ABC-type transport auxiliary lipoprotein component"/>
    <property type="match status" value="1"/>
</dbReference>
<protein>
    <submittedName>
        <fullName evidence="3">PqiC family protein</fullName>
    </submittedName>
</protein>
<evidence type="ECO:0000259" key="2">
    <source>
        <dbReference type="Pfam" id="PF03886"/>
    </source>
</evidence>